<evidence type="ECO:0000256" key="1">
    <source>
        <dbReference type="SAM" id="SignalP"/>
    </source>
</evidence>
<feature type="signal peptide" evidence="1">
    <location>
        <begin position="1"/>
        <end position="29"/>
    </location>
</feature>
<dbReference type="Proteomes" id="UP001419268">
    <property type="component" value="Unassembled WGS sequence"/>
</dbReference>
<comment type="caution">
    <text evidence="2">The sequence shown here is derived from an EMBL/GenBank/DDBJ whole genome shotgun (WGS) entry which is preliminary data.</text>
</comment>
<keyword evidence="1" id="KW-0732">Signal</keyword>
<name>A0AAP0JTE5_9MAGN</name>
<accession>A0AAP0JTE5</accession>
<gene>
    <name evidence="2" type="ORF">Scep_009508</name>
</gene>
<protein>
    <recommendedName>
        <fullName evidence="4">Secreted protein</fullName>
    </recommendedName>
</protein>
<feature type="chain" id="PRO_5042919616" description="Secreted protein" evidence="1">
    <location>
        <begin position="30"/>
        <end position="80"/>
    </location>
</feature>
<dbReference type="AlphaFoldDB" id="A0AAP0JTE5"/>
<proteinExistence type="predicted"/>
<evidence type="ECO:0000313" key="2">
    <source>
        <dbReference type="EMBL" id="KAK9139827.1"/>
    </source>
</evidence>
<reference evidence="2 3" key="1">
    <citation type="submission" date="2024-01" db="EMBL/GenBank/DDBJ databases">
        <title>Genome assemblies of Stephania.</title>
        <authorList>
            <person name="Yang L."/>
        </authorList>
    </citation>
    <scope>NUCLEOTIDE SEQUENCE [LARGE SCALE GENOMIC DNA]</scope>
    <source>
        <strain evidence="2">JXDWG</strain>
        <tissue evidence="2">Leaf</tissue>
    </source>
</reference>
<evidence type="ECO:0000313" key="3">
    <source>
        <dbReference type="Proteomes" id="UP001419268"/>
    </source>
</evidence>
<sequence length="80" mass="8919">MTFTPASSVSLFSASLLLFFCNLSPPCLHESFFVENMSQENRETKPIKLRKSLSGAVLRVHDLVVVCKAAKPQTFNLVVF</sequence>
<keyword evidence="3" id="KW-1185">Reference proteome</keyword>
<evidence type="ECO:0008006" key="4">
    <source>
        <dbReference type="Google" id="ProtNLM"/>
    </source>
</evidence>
<organism evidence="2 3">
    <name type="scientific">Stephania cephalantha</name>
    <dbReference type="NCBI Taxonomy" id="152367"/>
    <lineage>
        <taxon>Eukaryota</taxon>
        <taxon>Viridiplantae</taxon>
        <taxon>Streptophyta</taxon>
        <taxon>Embryophyta</taxon>
        <taxon>Tracheophyta</taxon>
        <taxon>Spermatophyta</taxon>
        <taxon>Magnoliopsida</taxon>
        <taxon>Ranunculales</taxon>
        <taxon>Menispermaceae</taxon>
        <taxon>Menispermoideae</taxon>
        <taxon>Cissampelideae</taxon>
        <taxon>Stephania</taxon>
    </lineage>
</organism>
<dbReference type="EMBL" id="JBBNAG010000004">
    <property type="protein sequence ID" value="KAK9139827.1"/>
    <property type="molecule type" value="Genomic_DNA"/>
</dbReference>